<protein>
    <submittedName>
        <fullName evidence="5">Xanthine dehydrogenase family protein subunit M</fullName>
    </submittedName>
</protein>
<dbReference type="InterPro" id="IPR005107">
    <property type="entry name" value="CO_DH_flav_C"/>
</dbReference>
<evidence type="ECO:0000313" key="6">
    <source>
        <dbReference type="Proteomes" id="UP000620075"/>
    </source>
</evidence>
<dbReference type="PANTHER" id="PTHR42659">
    <property type="entry name" value="XANTHINE DEHYDROGENASE SUBUNIT C-RELATED"/>
    <property type="match status" value="1"/>
</dbReference>
<dbReference type="InterPro" id="IPR016169">
    <property type="entry name" value="FAD-bd_PCMH_sub2"/>
</dbReference>
<reference evidence="5 6" key="1">
    <citation type="submission" date="2020-10" db="EMBL/GenBank/DDBJ databases">
        <title>Ca. Dormibacterota MAGs.</title>
        <authorList>
            <person name="Montgomery K."/>
        </authorList>
    </citation>
    <scope>NUCLEOTIDE SEQUENCE [LARGE SCALE GENOMIC DNA]</scope>
    <source>
        <strain evidence="5">SC8811_S16_3</strain>
    </source>
</reference>
<dbReference type="Pfam" id="PF00941">
    <property type="entry name" value="FAD_binding_5"/>
    <property type="match status" value="1"/>
</dbReference>
<dbReference type="GO" id="GO:0071949">
    <property type="term" value="F:FAD binding"/>
    <property type="evidence" value="ECO:0007669"/>
    <property type="project" value="InterPro"/>
</dbReference>
<dbReference type="InterPro" id="IPR051312">
    <property type="entry name" value="Diverse_Substr_Oxidored"/>
</dbReference>
<name>A0A934NGW2_9BACT</name>
<dbReference type="InterPro" id="IPR002346">
    <property type="entry name" value="Mopterin_DH_FAD-bd"/>
</dbReference>
<dbReference type="SUPFAM" id="SSF55447">
    <property type="entry name" value="CO dehydrogenase flavoprotein C-terminal domain-like"/>
    <property type="match status" value="1"/>
</dbReference>
<evidence type="ECO:0000256" key="1">
    <source>
        <dbReference type="ARBA" id="ARBA00022630"/>
    </source>
</evidence>
<dbReference type="SUPFAM" id="SSF56176">
    <property type="entry name" value="FAD-binding/transporter-associated domain-like"/>
    <property type="match status" value="1"/>
</dbReference>
<gene>
    <name evidence="5" type="ORF">JF888_05870</name>
</gene>
<dbReference type="Pfam" id="PF03450">
    <property type="entry name" value="CO_deh_flav_C"/>
    <property type="match status" value="1"/>
</dbReference>
<evidence type="ECO:0000313" key="5">
    <source>
        <dbReference type="EMBL" id="MBJ7602707.1"/>
    </source>
</evidence>
<dbReference type="InterPro" id="IPR036683">
    <property type="entry name" value="CO_DH_flav_C_dom_sf"/>
</dbReference>
<evidence type="ECO:0000256" key="2">
    <source>
        <dbReference type="ARBA" id="ARBA00022827"/>
    </source>
</evidence>
<dbReference type="InterPro" id="IPR016167">
    <property type="entry name" value="FAD-bd_PCMH_sub1"/>
</dbReference>
<dbReference type="AlphaFoldDB" id="A0A934NGW2"/>
<dbReference type="InterPro" id="IPR036318">
    <property type="entry name" value="FAD-bd_PCMH-like_sf"/>
</dbReference>
<keyword evidence="1" id="KW-0285">Flavoprotein</keyword>
<dbReference type="SMART" id="SM01092">
    <property type="entry name" value="CO_deh_flav_C"/>
    <property type="match status" value="1"/>
</dbReference>
<dbReference type="RefSeq" id="WP_338177504.1">
    <property type="nucleotide sequence ID" value="NZ_JAEKNQ010000022.1"/>
</dbReference>
<keyword evidence="2" id="KW-0274">FAD</keyword>
<sequence>MIPAAFEYARAGSVQEAASLLQKHGEDAKVLAGGHSLIPLMRLRLAQPSALIDINGLKELDYIHVEGGRLRLGALTRHVTIQHSAEVRQNLPLLADIASEVGDNQVRNMGTIGGVFAHADSAGDYPTLALMLDAEVVTDRRRIPAREFFQDLFTTPLEADELVCEVSFPVAPGSHRYIKFRRRLFDWAIVGAGAQQVDGGWRVGLTNCGPTPVRCTAVERALSEGASVADAAERAADGLSPSGDLRASPEYKKHLATVLVRRAVEQAQTG</sequence>
<dbReference type="PROSITE" id="PS51387">
    <property type="entry name" value="FAD_PCMH"/>
    <property type="match status" value="1"/>
</dbReference>
<dbReference type="InterPro" id="IPR016166">
    <property type="entry name" value="FAD-bd_PCMH"/>
</dbReference>
<comment type="caution">
    <text evidence="5">The sequence shown here is derived from an EMBL/GenBank/DDBJ whole genome shotgun (WGS) entry which is preliminary data.</text>
</comment>
<dbReference type="GO" id="GO:0016491">
    <property type="term" value="F:oxidoreductase activity"/>
    <property type="evidence" value="ECO:0007669"/>
    <property type="project" value="UniProtKB-KW"/>
</dbReference>
<dbReference type="PANTHER" id="PTHR42659:SF2">
    <property type="entry name" value="XANTHINE DEHYDROGENASE SUBUNIT C-RELATED"/>
    <property type="match status" value="1"/>
</dbReference>
<evidence type="ECO:0000256" key="3">
    <source>
        <dbReference type="ARBA" id="ARBA00023002"/>
    </source>
</evidence>
<evidence type="ECO:0000259" key="4">
    <source>
        <dbReference type="PROSITE" id="PS51387"/>
    </source>
</evidence>
<dbReference type="EMBL" id="JAEKNQ010000022">
    <property type="protein sequence ID" value="MBJ7602707.1"/>
    <property type="molecule type" value="Genomic_DNA"/>
</dbReference>
<dbReference type="Gene3D" id="3.30.465.10">
    <property type="match status" value="1"/>
</dbReference>
<dbReference type="Proteomes" id="UP000620075">
    <property type="component" value="Unassembled WGS sequence"/>
</dbReference>
<feature type="domain" description="FAD-binding PCMH-type" evidence="4">
    <location>
        <begin position="1"/>
        <end position="173"/>
    </location>
</feature>
<dbReference type="Gene3D" id="3.30.390.50">
    <property type="entry name" value="CO dehydrogenase flavoprotein, C-terminal domain"/>
    <property type="match status" value="1"/>
</dbReference>
<organism evidence="5 6">
    <name type="scientific">Candidatus Dormiibacter inghamiae</name>
    <dbReference type="NCBI Taxonomy" id="3127013"/>
    <lineage>
        <taxon>Bacteria</taxon>
        <taxon>Bacillati</taxon>
        <taxon>Candidatus Dormiibacterota</taxon>
        <taxon>Candidatus Dormibacteria</taxon>
        <taxon>Candidatus Dormibacterales</taxon>
        <taxon>Candidatus Dormibacteraceae</taxon>
        <taxon>Candidatus Dormiibacter</taxon>
    </lineage>
</organism>
<keyword evidence="3" id="KW-0560">Oxidoreductase</keyword>
<proteinExistence type="predicted"/>
<accession>A0A934NGW2</accession>
<dbReference type="Gene3D" id="3.30.43.10">
    <property type="entry name" value="Uridine Diphospho-n-acetylenolpyruvylglucosamine Reductase, domain 2"/>
    <property type="match status" value="1"/>
</dbReference>